<protein>
    <submittedName>
        <fullName evidence="2">G888 protein</fullName>
    </submittedName>
</protein>
<gene>
    <name evidence="2" type="primary">g888</name>
    <name evidence="2" type="ORF">VP750_LOCUS773</name>
</gene>
<feature type="compositionally biased region" description="Basic and acidic residues" evidence="1">
    <location>
        <begin position="107"/>
        <end position="128"/>
    </location>
</feature>
<evidence type="ECO:0000313" key="3">
    <source>
        <dbReference type="Proteomes" id="UP001497392"/>
    </source>
</evidence>
<accession>A0ABP1FGR5</accession>
<dbReference type="EMBL" id="CAXHTA020000002">
    <property type="protein sequence ID" value="CAL5219114.1"/>
    <property type="molecule type" value="Genomic_DNA"/>
</dbReference>
<reference evidence="2 3" key="1">
    <citation type="submission" date="2024-06" db="EMBL/GenBank/DDBJ databases">
        <authorList>
            <person name="Kraege A."/>
            <person name="Thomma B."/>
        </authorList>
    </citation>
    <scope>NUCLEOTIDE SEQUENCE [LARGE SCALE GENOMIC DNA]</scope>
</reference>
<feature type="region of interest" description="Disordered" evidence="1">
    <location>
        <begin position="1"/>
        <end position="48"/>
    </location>
</feature>
<evidence type="ECO:0000313" key="2">
    <source>
        <dbReference type="EMBL" id="CAL5219114.1"/>
    </source>
</evidence>
<evidence type="ECO:0000256" key="1">
    <source>
        <dbReference type="SAM" id="MobiDB-lite"/>
    </source>
</evidence>
<dbReference type="Proteomes" id="UP001497392">
    <property type="component" value="Unassembled WGS sequence"/>
</dbReference>
<feature type="compositionally biased region" description="Low complexity" evidence="1">
    <location>
        <begin position="1"/>
        <end position="18"/>
    </location>
</feature>
<sequence length="196" mass="22011">MQHSQQRYPQRRYPQQPGQYPPQYPQEQPNSPAAPTVSFMPSAPRRQERYSAQGQFALGPGAFGVAVIPIQKLGFAGPEVPNPCMPRPMRNTGQQQLVRKSHKRGIASKERYRERRNARRAKEREVQGHQDNSAAPGTGLVSKQAEGIPASCPVCSNACPHRASRFSCLDQLPDDLCQEKCTQETWELWGSMCLIR</sequence>
<proteinExistence type="predicted"/>
<keyword evidence="3" id="KW-1185">Reference proteome</keyword>
<organism evidence="2 3">
    <name type="scientific">Coccomyxa viridis</name>
    <dbReference type="NCBI Taxonomy" id="1274662"/>
    <lineage>
        <taxon>Eukaryota</taxon>
        <taxon>Viridiplantae</taxon>
        <taxon>Chlorophyta</taxon>
        <taxon>core chlorophytes</taxon>
        <taxon>Trebouxiophyceae</taxon>
        <taxon>Trebouxiophyceae incertae sedis</taxon>
        <taxon>Coccomyxaceae</taxon>
        <taxon>Coccomyxa</taxon>
    </lineage>
</organism>
<comment type="caution">
    <text evidence="2">The sequence shown here is derived from an EMBL/GenBank/DDBJ whole genome shotgun (WGS) entry which is preliminary data.</text>
</comment>
<name>A0ABP1FGR5_9CHLO</name>
<feature type="region of interest" description="Disordered" evidence="1">
    <location>
        <begin position="90"/>
        <end position="140"/>
    </location>
</feature>